<dbReference type="Gene3D" id="1.10.260.40">
    <property type="entry name" value="lambda repressor-like DNA-binding domains"/>
    <property type="match status" value="1"/>
</dbReference>
<dbReference type="InterPro" id="IPR001387">
    <property type="entry name" value="Cro/C1-type_HTH"/>
</dbReference>
<dbReference type="SUPFAM" id="SSF47413">
    <property type="entry name" value="lambda repressor-like DNA-binding domains"/>
    <property type="match status" value="1"/>
</dbReference>
<dbReference type="Proteomes" id="UP001595547">
    <property type="component" value="Unassembled WGS sequence"/>
</dbReference>
<dbReference type="RefSeq" id="WP_380072278.1">
    <property type="nucleotide sequence ID" value="NZ_JBHRTO010000001.1"/>
</dbReference>
<dbReference type="InterPro" id="IPR010982">
    <property type="entry name" value="Lambda_DNA-bd_dom_sf"/>
</dbReference>
<protein>
    <submittedName>
        <fullName evidence="2">Helix-turn-helix domain-containing protein</fullName>
    </submittedName>
</protein>
<evidence type="ECO:0000313" key="3">
    <source>
        <dbReference type="Proteomes" id="UP001595547"/>
    </source>
</evidence>
<evidence type="ECO:0000313" key="2">
    <source>
        <dbReference type="EMBL" id="MFC3180653.1"/>
    </source>
</evidence>
<comment type="caution">
    <text evidence="2">The sequence shown here is derived from an EMBL/GenBank/DDBJ whole genome shotgun (WGS) entry which is preliminary data.</text>
</comment>
<name>A0ABV7IXY1_9RHOB</name>
<organism evidence="2 3">
    <name type="scientific">Cypionkella sinensis</name>
    <dbReference type="NCBI Taxonomy" id="1756043"/>
    <lineage>
        <taxon>Bacteria</taxon>
        <taxon>Pseudomonadati</taxon>
        <taxon>Pseudomonadota</taxon>
        <taxon>Alphaproteobacteria</taxon>
        <taxon>Rhodobacterales</taxon>
        <taxon>Paracoccaceae</taxon>
        <taxon>Cypionkella</taxon>
    </lineage>
</organism>
<accession>A0ABV7IXY1</accession>
<dbReference type="SMART" id="SM00530">
    <property type="entry name" value="HTH_XRE"/>
    <property type="match status" value="1"/>
</dbReference>
<reference evidence="3" key="1">
    <citation type="journal article" date="2019" name="Int. J. Syst. Evol. Microbiol.">
        <title>The Global Catalogue of Microorganisms (GCM) 10K type strain sequencing project: providing services to taxonomists for standard genome sequencing and annotation.</title>
        <authorList>
            <consortium name="The Broad Institute Genomics Platform"/>
            <consortium name="The Broad Institute Genome Sequencing Center for Infectious Disease"/>
            <person name="Wu L."/>
            <person name="Ma J."/>
        </authorList>
    </citation>
    <scope>NUCLEOTIDE SEQUENCE [LARGE SCALE GENOMIC DNA]</scope>
    <source>
        <strain evidence="3">KCTC 52039</strain>
    </source>
</reference>
<dbReference type="PROSITE" id="PS50943">
    <property type="entry name" value="HTH_CROC1"/>
    <property type="match status" value="1"/>
</dbReference>
<evidence type="ECO:0000259" key="1">
    <source>
        <dbReference type="PROSITE" id="PS50943"/>
    </source>
</evidence>
<dbReference type="EMBL" id="JBHRTO010000001">
    <property type="protein sequence ID" value="MFC3180653.1"/>
    <property type="molecule type" value="Genomic_DNA"/>
</dbReference>
<keyword evidence="3" id="KW-1185">Reference proteome</keyword>
<proteinExistence type="predicted"/>
<sequence length="103" mass="11501">MIPNFDTATEIREAIRIRARSRRNALGLTQNVLAARSGVSLGTLKRFEHTGEVSFTTLLALAEALDALDGFHSVFPMIEARTLEDVERQSQPPKQVRARRKIA</sequence>
<gene>
    <name evidence="2" type="ORF">ACFOGH_06610</name>
</gene>
<dbReference type="Pfam" id="PF01381">
    <property type="entry name" value="HTH_3"/>
    <property type="match status" value="1"/>
</dbReference>
<feature type="domain" description="HTH cro/C1-type" evidence="1">
    <location>
        <begin position="20"/>
        <end position="71"/>
    </location>
</feature>